<name>A0A327QSQ1_9BACT</name>
<evidence type="ECO:0000313" key="2">
    <source>
        <dbReference type="EMBL" id="RAJ06722.1"/>
    </source>
</evidence>
<keyword evidence="1" id="KW-1133">Transmembrane helix</keyword>
<accession>A0A327QSQ1</accession>
<dbReference type="RefSeq" id="WP_111597317.1">
    <property type="nucleotide sequence ID" value="NZ_QLLL01000003.1"/>
</dbReference>
<keyword evidence="1" id="KW-0472">Membrane</keyword>
<protein>
    <recommendedName>
        <fullName evidence="4">DUF3592 domain-containing protein</fullName>
    </recommendedName>
</protein>
<evidence type="ECO:0000256" key="1">
    <source>
        <dbReference type="SAM" id="Phobius"/>
    </source>
</evidence>
<keyword evidence="3" id="KW-1185">Reference proteome</keyword>
<organism evidence="2 3">
    <name type="scientific">Chitinophaga skermanii</name>
    <dbReference type="NCBI Taxonomy" id="331697"/>
    <lineage>
        <taxon>Bacteria</taxon>
        <taxon>Pseudomonadati</taxon>
        <taxon>Bacteroidota</taxon>
        <taxon>Chitinophagia</taxon>
        <taxon>Chitinophagales</taxon>
        <taxon>Chitinophagaceae</taxon>
        <taxon>Chitinophaga</taxon>
    </lineage>
</organism>
<dbReference type="Proteomes" id="UP000249547">
    <property type="component" value="Unassembled WGS sequence"/>
</dbReference>
<evidence type="ECO:0008006" key="4">
    <source>
        <dbReference type="Google" id="ProtNLM"/>
    </source>
</evidence>
<sequence>MKTFVFFAGLILFIGSLLLIGANMKVFEIAQDGKIVKMVLIEKPPICLGTKPYVVTFSYEGQNYNKQVRGTFCEDYKIGDIFDMKMLPGEDTVLWINETGVSNLVAGICLALFGVGCSIGVVISNILERRSCE</sequence>
<dbReference type="AlphaFoldDB" id="A0A327QSQ1"/>
<reference evidence="2 3" key="1">
    <citation type="submission" date="2018-06" db="EMBL/GenBank/DDBJ databases">
        <title>Genomic Encyclopedia of Archaeal and Bacterial Type Strains, Phase II (KMG-II): from individual species to whole genera.</title>
        <authorList>
            <person name="Goeker M."/>
        </authorList>
    </citation>
    <scope>NUCLEOTIDE SEQUENCE [LARGE SCALE GENOMIC DNA]</scope>
    <source>
        <strain evidence="2 3">DSM 23857</strain>
    </source>
</reference>
<dbReference type="EMBL" id="QLLL01000003">
    <property type="protein sequence ID" value="RAJ06722.1"/>
    <property type="molecule type" value="Genomic_DNA"/>
</dbReference>
<dbReference type="OrthoDB" id="680205at2"/>
<gene>
    <name evidence="2" type="ORF">LX64_01849</name>
</gene>
<evidence type="ECO:0000313" key="3">
    <source>
        <dbReference type="Proteomes" id="UP000249547"/>
    </source>
</evidence>
<comment type="caution">
    <text evidence="2">The sequence shown here is derived from an EMBL/GenBank/DDBJ whole genome shotgun (WGS) entry which is preliminary data.</text>
</comment>
<keyword evidence="1" id="KW-0812">Transmembrane</keyword>
<proteinExistence type="predicted"/>
<feature type="transmembrane region" description="Helical" evidence="1">
    <location>
        <begin position="104"/>
        <end position="127"/>
    </location>
</feature>